<reference evidence="2 3" key="1">
    <citation type="submission" date="2019-07" db="EMBL/GenBank/DDBJ databases">
        <title>Whole genome shotgun sequence of Cerasibacillus quisquiliarum NBRC 102429.</title>
        <authorList>
            <person name="Hosoyama A."/>
            <person name="Uohara A."/>
            <person name="Ohji S."/>
            <person name="Ichikawa N."/>
        </authorList>
    </citation>
    <scope>NUCLEOTIDE SEQUENCE [LARGE SCALE GENOMIC DNA]</scope>
    <source>
        <strain evidence="2 3">NBRC 102429</strain>
    </source>
</reference>
<dbReference type="EMBL" id="BJXW01000008">
    <property type="protein sequence ID" value="GEN30493.1"/>
    <property type="molecule type" value="Genomic_DNA"/>
</dbReference>
<dbReference type="Gene3D" id="3.40.50.720">
    <property type="entry name" value="NAD(P)-binding Rossmann-like Domain"/>
    <property type="match status" value="1"/>
</dbReference>
<evidence type="ECO:0000313" key="3">
    <source>
        <dbReference type="Proteomes" id="UP000321491"/>
    </source>
</evidence>
<accession>A0A511UYG1</accession>
<name>A0A511UYG1_9BACI</name>
<dbReference type="InterPro" id="IPR050259">
    <property type="entry name" value="SDR"/>
</dbReference>
<evidence type="ECO:0000313" key="2">
    <source>
        <dbReference type="EMBL" id="GEN30493.1"/>
    </source>
</evidence>
<dbReference type="PRINTS" id="PR00081">
    <property type="entry name" value="GDHRDH"/>
</dbReference>
<dbReference type="InterPro" id="IPR002347">
    <property type="entry name" value="SDR_fam"/>
</dbReference>
<organism evidence="2 3">
    <name type="scientific">Cerasibacillus quisquiliarum</name>
    <dbReference type="NCBI Taxonomy" id="227865"/>
    <lineage>
        <taxon>Bacteria</taxon>
        <taxon>Bacillati</taxon>
        <taxon>Bacillota</taxon>
        <taxon>Bacilli</taxon>
        <taxon>Bacillales</taxon>
        <taxon>Bacillaceae</taxon>
        <taxon>Cerasibacillus</taxon>
    </lineage>
</organism>
<comment type="similarity">
    <text evidence="1">Belongs to the short-chain dehydrogenases/reductases (SDR) family.</text>
</comment>
<dbReference type="Proteomes" id="UP000321491">
    <property type="component" value="Unassembled WGS sequence"/>
</dbReference>
<evidence type="ECO:0000256" key="1">
    <source>
        <dbReference type="ARBA" id="ARBA00006484"/>
    </source>
</evidence>
<proteinExistence type="inferred from homology"/>
<comment type="caution">
    <text evidence="2">The sequence shown here is derived from an EMBL/GenBank/DDBJ whole genome shotgun (WGS) entry which is preliminary data.</text>
</comment>
<keyword evidence="3" id="KW-1185">Reference proteome</keyword>
<dbReference type="RefSeq" id="WP_146935804.1">
    <property type="nucleotide sequence ID" value="NZ_BJXW01000008.1"/>
</dbReference>
<dbReference type="NCBIfam" id="NF047420">
    <property type="entry name" value="EF_P_mod_YmfI"/>
    <property type="match status" value="1"/>
</dbReference>
<dbReference type="CDD" id="cd05233">
    <property type="entry name" value="SDR_c"/>
    <property type="match status" value="1"/>
</dbReference>
<dbReference type="InterPro" id="IPR036291">
    <property type="entry name" value="NAD(P)-bd_dom_sf"/>
</dbReference>
<dbReference type="AlphaFoldDB" id="A0A511UYG1"/>
<protein>
    <submittedName>
        <fullName evidence="2">Putative oxidoreductase YmfI</fullName>
    </submittedName>
</protein>
<sequence length="238" mass="26218">MGKNVLIIGASGDIGKQIAITLGKAGYHLILHYNDNKKAIEEIKSFVRDDTILSVIQADLRTAENTKTFIKQIVFSVDAVIFASGNAHYGLFQDTPDEVMDTLVQLHIKVPWLVSKSLLPQMIKRRSGHIIIITSVWGEVGASYEVAYSSVKGAQVSFIKALAKEVGSSCILVNGVSPGWIDTKINEVSNEEREQLEMEIPLQRPGSPSDVSDLIQFLLSDKAQYIHGQIIRIDGGWQ</sequence>
<dbReference type="Pfam" id="PF13561">
    <property type="entry name" value="adh_short_C2"/>
    <property type="match status" value="1"/>
</dbReference>
<dbReference type="SUPFAM" id="SSF51735">
    <property type="entry name" value="NAD(P)-binding Rossmann-fold domains"/>
    <property type="match status" value="1"/>
</dbReference>
<gene>
    <name evidence="2" type="primary">ymfI</name>
    <name evidence="2" type="ORF">CQU01_07310</name>
</gene>
<dbReference type="PANTHER" id="PTHR42879">
    <property type="entry name" value="3-OXOACYL-(ACYL-CARRIER-PROTEIN) REDUCTASE"/>
    <property type="match status" value="1"/>
</dbReference>
<dbReference type="OrthoDB" id="9803333at2"/>
<dbReference type="PANTHER" id="PTHR42879:SF2">
    <property type="entry name" value="3-OXOACYL-[ACYL-CARRIER-PROTEIN] REDUCTASE FABG"/>
    <property type="match status" value="1"/>
</dbReference>